<sequence length="67" mass="7572">MSVAGLCEICESATVEDRCDRCARLVCADHYDRDSGLCTDCRAEYGDRPPTRRGSEDYPDGVDEYRF</sequence>
<protein>
    <submittedName>
        <fullName evidence="2">Uncharacterized protein</fullName>
    </submittedName>
</protein>
<evidence type="ECO:0000313" key="3">
    <source>
        <dbReference type="Proteomes" id="UP000002698"/>
    </source>
</evidence>
<dbReference type="eggNOG" id="arCOG06415">
    <property type="taxonomic scope" value="Archaea"/>
</dbReference>
<keyword evidence="3" id="KW-1185">Reference proteome</keyword>
<dbReference type="OrthoDB" id="70008at2157"/>
<proteinExistence type="predicted"/>
<dbReference type="AlphaFoldDB" id="A0A1U7EVB7"/>
<dbReference type="GeneID" id="3701243"/>
<gene>
    <name evidence="2" type="ordered locus">NP_1736A</name>
</gene>
<name>A0A1U7EVB7_NATPD</name>
<dbReference type="RefSeq" id="WP_011322592.1">
    <property type="nucleotide sequence ID" value="NC_007426.1"/>
</dbReference>
<feature type="compositionally biased region" description="Basic and acidic residues" evidence="1">
    <location>
        <begin position="45"/>
        <end position="56"/>
    </location>
</feature>
<dbReference type="Proteomes" id="UP000002698">
    <property type="component" value="Chromosome"/>
</dbReference>
<dbReference type="EnsemblBacteria" id="CAI48959">
    <property type="protein sequence ID" value="CAI48959"/>
    <property type="gene ID" value="NP_1736A"/>
</dbReference>
<dbReference type="HOGENOM" id="CLU_202923_0_0_2"/>
<feature type="region of interest" description="Disordered" evidence="1">
    <location>
        <begin position="45"/>
        <end position="67"/>
    </location>
</feature>
<dbReference type="EMBL" id="CR936257">
    <property type="protein sequence ID" value="CAI48959.1"/>
    <property type="molecule type" value="Genomic_DNA"/>
</dbReference>
<feature type="compositionally biased region" description="Acidic residues" evidence="1">
    <location>
        <begin position="57"/>
        <end position="67"/>
    </location>
</feature>
<dbReference type="STRING" id="348780.NP_1736A"/>
<organism evidence="2 3">
    <name type="scientific">Natronomonas pharaonis (strain ATCC 35678 / DSM 2160 / CIP 103997 / JCM 8858 / NBRC 14720 / NCIMB 2260 / Gabara)</name>
    <name type="common">Halobacterium pharaonis</name>
    <dbReference type="NCBI Taxonomy" id="348780"/>
    <lineage>
        <taxon>Archaea</taxon>
        <taxon>Methanobacteriati</taxon>
        <taxon>Methanobacteriota</taxon>
        <taxon>Stenosarchaea group</taxon>
        <taxon>Halobacteria</taxon>
        <taxon>Halobacteriales</taxon>
        <taxon>Natronomonadaceae</taxon>
        <taxon>Natronomonas</taxon>
    </lineage>
</organism>
<accession>A0A1U7EVB7</accession>
<dbReference type="KEGG" id="nph:NP_1736A"/>
<evidence type="ECO:0000256" key="1">
    <source>
        <dbReference type="SAM" id="MobiDB-lite"/>
    </source>
</evidence>
<evidence type="ECO:0000313" key="2">
    <source>
        <dbReference type="EMBL" id="CAI48959.1"/>
    </source>
</evidence>
<reference evidence="2 3" key="1">
    <citation type="journal article" date="2005" name="Genome Res.">
        <title>Living with two extremes: conclusions from the genome sequence of Natronomonas pharaonis.</title>
        <authorList>
            <person name="Falb M."/>
            <person name="Pfeiffer F."/>
            <person name="Palm P."/>
            <person name="Rodewald K."/>
            <person name="Hickmann V."/>
            <person name="Tittor J."/>
            <person name="Oesterhelt D."/>
        </authorList>
    </citation>
    <scope>NUCLEOTIDE SEQUENCE [LARGE SCALE GENOMIC DNA]</scope>
    <source>
        <strain evidence="3">ATCC 35678 / DSM 2160 / CIP 103997 / JCM 8858 / NBRC 14720 / NCIMB 2260 / Gabara</strain>
    </source>
</reference>